<dbReference type="InterPro" id="IPR018946">
    <property type="entry name" value="PhoD-like_MPP"/>
</dbReference>
<name>A0A9P6HTU8_9PEZI</name>
<accession>A0A9P6HTU8</accession>
<keyword evidence="1" id="KW-0812">Transmembrane</keyword>
<sequence>MAASGILDAISAVTTVTLRFTAVLFTRFHPLGRVYLNRVYGNAGAYFLCILAKLFFAKLFFAKSQSTSKRRHTGLLLLFGWIDSRQPFASLITVLLNVLSLGAVWDFLYRAHFLHQSHELSFSRVGYVDETSARIVARAPLAPVTFVEITLTTPEEDVKQIKSQVISVAESTDFTGTFVLEDLKPDTIYTFTTNASHEGSFKTAARHPKRWSLVSTSCIKPFYPYSPMDHGLRIRGLEYLDQYLSAKPVDMMLFLGDFIYIDLPIALGWTPEHYVSAYRQVYASPSWTPALRSLPWLHLYDDHEIINDWAANETGLYQAAMQPFWGYQGHANPPSQYGRGKTHYVFRRGDISFFVLDTRRYRSAENMKDGPGKTMLGAAQLADLRSWLTHEKAWKVVVSSVPFTRNWRGPDSADSWSGYLWEREQVLDIMRDTDGVVILSGDRHEHATTIFPPGDKGGKAIIEFSTSPLNQFYEPFSRFHMQIEDTDVSVHSHPWGSSKFGVVSFDTSEEDRLRVDYDLVVEGQKTWNYTWTYER</sequence>
<dbReference type="EMBL" id="JAATWM020000048">
    <property type="protein sequence ID" value="KAF9871013.1"/>
    <property type="molecule type" value="Genomic_DNA"/>
</dbReference>
<dbReference type="InterPro" id="IPR029052">
    <property type="entry name" value="Metallo-depent_PP-like"/>
</dbReference>
<dbReference type="InterPro" id="IPR038607">
    <property type="entry name" value="PhoD-like_sf"/>
</dbReference>
<reference evidence="3" key="1">
    <citation type="submission" date="2020-03" db="EMBL/GenBank/DDBJ databases">
        <authorList>
            <person name="He L."/>
        </authorList>
    </citation>
    <scope>NUCLEOTIDE SEQUENCE</scope>
    <source>
        <strain evidence="3">CkLH20</strain>
    </source>
</reference>
<feature type="domain" description="PhoD-like phosphatase metallophosphatase" evidence="2">
    <location>
        <begin position="245"/>
        <end position="508"/>
    </location>
</feature>
<organism evidence="3 4">
    <name type="scientific">Colletotrichum karsti</name>
    <dbReference type="NCBI Taxonomy" id="1095194"/>
    <lineage>
        <taxon>Eukaryota</taxon>
        <taxon>Fungi</taxon>
        <taxon>Dikarya</taxon>
        <taxon>Ascomycota</taxon>
        <taxon>Pezizomycotina</taxon>
        <taxon>Sordariomycetes</taxon>
        <taxon>Hypocreomycetidae</taxon>
        <taxon>Glomerellales</taxon>
        <taxon>Glomerellaceae</taxon>
        <taxon>Colletotrichum</taxon>
        <taxon>Colletotrichum boninense species complex</taxon>
    </lineage>
</organism>
<proteinExistence type="predicted"/>
<dbReference type="PANTHER" id="PTHR43606">
    <property type="entry name" value="PHOSPHATASE, PUTATIVE (AFU_ORTHOLOGUE AFUA_6G08710)-RELATED"/>
    <property type="match status" value="1"/>
</dbReference>
<dbReference type="RefSeq" id="XP_038740474.1">
    <property type="nucleotide sequence ID" value="XM_038894144.1"/>
</dbReference>
<dbReference type="SUPFAM" id="SSF56300">
    <property type="entry name" value="Metallo-dependent phosphatases"/>
    <property type="match status" value="1"/>
</dbReference>
<dbReference type="AlphaFoldDB" id="A0A9P6HTU8"/>
<gene>
    <name evidence="3" type="ORF">CkaCkLH20_11430</name>
</gene>
<keyword evidence="1" id="KW-1133">Transmembrane helix</keyword>
<evidence type="ECO:0000256" key="1">
    <source>
        <dbReference type="SAM" id="Phobius"/>
    </source>
</evidence>
<dbReference type="Proteomes" id="UP000781932">
    <property type="component" value="Unassembled WGS sequence"/>
</dbReference>
<evidence type="ECO:0000259" key="2">
    <source>
        <dbReference type="Pfam" id="PF09423"/>
    </source>
</evidence>
<keyword evidence="1" id="KW-0472">Membrane</keyword>
<comment type="caution">
    <text evidence="3">The sequence shown here is derived from an EMBL/GenBank/DDBJ whole genome shotgun (WGS) entry which is preliminary data.</text>
</comment>
<dbReference type="InterPro" id="IPR052900">
    <property type="entry name" value="Phospholipid_Metab_Enz"/>
</dbReference>
<dbReference type="GeneID" id="62167218"/>
<reference evidence="3" key="2">
    <citation type="submission" date="2020-11" db="EMBL/GenBank/DDBJ databases">
        <title>Whole genome sequencing of Colletotrichum sp.</title>
        <authorList>
            <person name="Li H."/>
        </authorList>
    </citation>
    <scope>NUCLEOTIDE SEQUENCE</scope>
    <source>
        <strain evidence="3">CkLH20</strain>
    </source>
</reference>
<dbReference type="CDD" id="cd07389">
    <property type="entry name" value="MPP_PhoD"/>
    <property type="match status" value="1"/>
</dbReference>
<feature type="transmembrane region" description="Helical" evidence="1">
    <location>
        <begin position="88"/>
        <end position="108"/>
    </location>
</feature>
<dbReference type="Gene3D" id="3.60.21.70">
    <property type="entry name" value="PhoD-like phosphatase"/>
    <property type="match status" value="1"/>
</dbReference>
<feature type="transmembrane region" description="Helical" evidence="1">
    <location>
        <begin position="43"/>
        <end position="61"/>
    </location>
</feature>
<keyword evidence="4" id="KW-1185">Reference proteome</keyword>
<evidence type="ECO:0000313" key="3">
    <source>
        <dbReference type="EMBL" id="KAF9871013.1"/>
    </source>
</evidence>
<evidence type="ECO:0000313" key="4">
    <source>
        <dbReference type="Proteomes" id="UP000781932"/>
    </source>
</evidence>
<protein>
    <submittedName>
        <fullName evidence="3">Alkaline phosphatase family protein</fullName>
    </submittedName>
</protein>
<dbReference type="PANTHER" id="PTHR43606:SF2">
    <property type="entry name" value="ALKALINE PHOSPHATASE FAMILY PROTEIN (AFU_ORTHOLOGUE AFUA_5G03860)"/>
    <property type="match status" value="1"/>
</dbReference>
<dbReference type="Pfam" id="PF09423">
    <property type="entry name" value="PhoD"/>
    <property type="match status" value="1"/>
</dbReference>
<dbReference type="OrthoDB" id="2100241at2759"/>